<evidence type="ECO:0000313" key="1">
    <source>
        <dbReference type="EMBL" id="CUJ83857.1"/>
    </source>
</evidence>
<name>A0A0P1IM41_9RHOB</name>
<dbReference type="AlphaFoldDB" id="A0A0P1IM41"/>
<dbReference type="Proteomes" id="UP000051260">
    <property type="component" value="Unassembled WGS sequence"/>
</dbReference>
<protein>
    <recommendedName>
        <fullName evidence="3">Phage terminase, small subunit, P27 family</fullName>
    </recommendedName>
</protein>
<dbReference type="EMBL" id="CYUD01000001">
    <property type="protein sequence ID" value="CUJ83857.1"/>
    <property type="molecule type" value="Genomic_DNA"/>
</dbReference>
<gene>
    <name evidence="1" type="ORF">RUE5091_00154</name>
</gene>
<keyword evidence="2" id="KW-1185">Reference proteome</keyword>
<proteinExistence type="predicted"/>
<sequence>MPRVTETRTQIELVQTAQNLHPWPLEACDPSLIELEAGYTFEKLQEQRAYNDWTPSDLIHLAQISMLIADFGVEADTLREEGYVIQSDVPKKNPRIDVLASLNSQIIARCRLIGINHTAATDKRARGNRAALQRDMRRILT</sequence>
<organism evidence="1 2">
    <name type="scientific">Ruegeria denitrificans</name>
    <dbReference type="NCBI Taxonomy" id="1715692"/>
    <lineage>
        <taxon>Bacteria</taxon>
        <taxon>Pseudomonadati</taxon>
        <taxon>Pseudomonadota</taxon>
        <taxon>Alphaproteobacteria</taxon>
        <taxon>Rhodobacterales</taxon>
        <taxon>Roseobacteraceae</taxon>
        <taxon>Ruegeria</taxon>
    </lineage>
</organism>
<evidence type="ECO:0000313" key="2">
    <source>
        <dbReference type="Proteomes" id="UP000051260"/>
    </source>
</evidence>
<accession>A0A0P1IM41</accession>
<evidence type="ECO:0008006" key="3">
    <source>
        <dbReference type="Google" id="ProtNLM"/>
    </source>
</evidence>
<reference evidence="2" key="1">
    <citation type="submission" date="2015-09" db="EMBL/GenBank/DDBJ databases">
        <authorList>
            <person name="Rodrigo-Torres L."/>
            <person name="Arahal D.R."/>
        </authorList>
    </citation>
    <scope>NUCLEOTIDE SEQUENCE [LARGE SCALE GENOMIC DNA]</scope>
    <source>
        <strain evidence="2">CECT 5091</strain>
    </source>
</reference>